<dbReference type="Proteomes" id="UP000034163">
    <property type="component" value="Unassembled WGS sequence"/>
</dbReference>
<reference evidence="1 2" key="1">
    <citation type="journal article" date="2015" name="Nature">
        <title>rRNA introns, odd ribosomes, and small enigmatic genomes across a large radiation of phyla.</title>
        <authorList>
            <person name="Brown C.T."/>
            <person name="Hug L.A."/>
            <person name="Thomas B.C."/>
            <person name="Sharon I."/>
            <person name="Castelle C.J."/>
            <person name="Singh A."/>
            <person name="Wilkins M.J."/>
            <person name="Williams K.H."/>
            <person name="Banfield J.F."/>
        </authorList>
    </citation>
    <scope>NUCLEOTIDE SEQUENCE [LARGE SCALE GENOMIC DNA]</scope>
</reference>
<sequence>MTFIGQYEIFEPVGEGKARVVVIGYNTSQDLESGDDIFVKPLGAYMSLPKINFVDFSYLAAETHYGLASRVQEELGRAQPVQYFVGRGAGEIKKNPTLKNQVLSFLRMFCRER</sequence>
<comment type="caution">
    <text evidence="1">The sequence shown here is derived from an EMBL/GenBank/DDBJ whole genome shotgun (WGS) entry which is preliminary data.</text>
</comment>
<dbReference type="AlphaFoldDB" id="A0A0G0WXU9"/>
<name>A0A0G0WXU9_UNCKA</name>
<gene>
    <name evidence="1" type="ORF">UU72_C0001G0063</name>
</gene>
<organism evidence="1 2">
    <name type="scientific">candidate division WWE3 bacterium GW2011_GWB1_41_6</name>
    <dbReference type="NCBI Taxonomy" id="1619112"/>
    <lineage>
        <taxon>Bacteria</taxon>
        <taxon>Katanobacteria</taxon>
    </lineage>
</organism>
<evidence type="ECO:0000313" key="1">
    <source>
        <dbReference type="EMBL" id="KKS17579.1"/>
    </source>
</evidence>
<dbReference type="EMBL" id="LCBS01000001">
    <property type="protein sequence ID" value="KKS17579.1"/>
    <property type="molecule type" value="Genomic_DNA"/>
</dbReference>
<evidence type="ECO:0000313" key="2">
    <source>
        <dbReference type="Proteomes" id="UP000034163"/>
    </source>
</evidence>
<protein>
    <submittedName>
        <fullName evidence="1">Uncharacterized protein</fullName>
    </submittedName>
</protein>
<proteinExistence type="predicted"/>
<accession>A0A0G0WXU9</accession>